<proteinExistence type="predicted"/>
<keyword evidence="2" id="KW-1185">Reference proteome</keyword>
<accession>A0A484KRY7</accession>
<evidence type="ECO:0000313" key="2">
    <source>
        <dbReference type="Proteomes" id="UP000595140"/>
    </source>
</evidence>
<organism evidence="1 2">
    <name type="scientific">Cuscuta campestris</name>
    <dbReference type="NCBI Taxonomy" id="132261"/>
    <lineage>
        <taxon>Eukaryota</taxon>
        <taxon>Viridiplantae</taxon>
        <taxon>Streptophyta</taxon>
        <taxon>Embryophyta</taxon>
        <taxon>Tracheophyta</taxon>
        <taxon>Spermatophyta</taxon>
        <taxon>Magnoliopsida</taxon>
        <taxon>eudicotyledons</taxon>
        <taxon>Gunneridae</taxon>
        <taxon>Pentapetalae</taxon>
        <taxon>asterids</taxon>
        <taxon>lamiids</taxon>
        <taxon>Solanales</taxon>
        <taxon>Convolvulaceae</taxon>
        <taxon>Cuscuteae</taxon>
        <taxon>Cuscuta</taxon>
        <taxon>Cuscuta subgen. Grammica</taxon>
        <taxon>Cuscuta sect. Cleistogrammica</taxon>
    </lineage>
</organism>
<name>A0A484KRY7_9ASTE</name>
<dbReference type="Proteomes" id="UP000595140">
    <property type="component" value="Unassembled WGS sequence"/>
</dbReference>
<dbReference type="EMBL" id="OOIL02000725">
    <property type="protein sequence ID" value="VFQ68751.1"/>
    <property type="molecule type" value="Genomic_DNA"/>
</dbReference>
<dbReference type="AlphaFoldDB" id="A0A484KRY7"/>
<evidence type="ECO:0000313" key="1">
    <source>
        <dbReference type="EMBL" id="VFQ68751.1"/>
    </source>
</evidence>
<gene>
    <name evidence="1" type="ORF">CCAM_LOCUS10527</name>
</gene>
<reference evidence="1 2" key="1">
    <citation type="submission" date="2018-04" db="EMBL/GenBank/DDBJ databases">
        <authorList>
            <person name="Vogel A."/>
        </authorList>
    </citation>
    <scope>NUCLEOTIDE SEQUENCE [LARGE SCALE GENOMIC DNA]</scope>
</reference>
<protein>
    <submittedName>
        <fullName evidence="1">Uncharacterized protein</fullName>
    </submittedName>
</protein>
<sequence>MVFNPARTVSRSTTALSTKSGLSVFSSLCFENAATSSIATSKNTFVAVVVDNVVRSARTMSTEQIFL</sequence>